<gene>
    <name evidence="2" type="ORF">TanjilG_05509</name>
</gene>
<dbReference type="AlphaFoldDB" id="A0A1J7IR14"/>
<organism evidence="2 3">
    <name type="scientific">Lupinus angustifolius</name>
    <name type="common">Narrow-leaved blue lupine</name>
    <dbReference type="NCBI Taxonomy" id="3871"/>
    <lineage>
        <taxon>Eukaryota</taxon>
        <taxon>Viridiplantae</taxon>
        <taxon>Streptophyta</taxon>
        <taxon>Embryophyta</taxon>
        <taxon>Tracheophyta</taxon>
        <taxon>Spermatophyta</taxon>
        <taxon>Magnoliopsida</taxon>
        <taxon>eudicotyledons</taxon>
        <taxon>Gunneridae</taxon>
        <taxon>Pentapetalae</taxon>
        <taxon>rosids</taxon>
        <taxon>fabids</taxon>
        <taxon>Fabales</taxon>
        <taxon>Fabaceae</taxon>
        <taxon>Papilionoideae</taxon>
        <taxon>50 kb inversion clade</taxon>
        <taxon>genistoids sensu lato</taxon>
        <taxon>core genistoids</taxon>
        <taxon>Genisteae</taxon>
        <taxon>Lupinus</taxon>
    </lineage>
</organism>
<evidence type="ECO:0000256" key="1">
    <source>
        <dbReference type="SAM" id="MobiDB-lite"/>
    </source>
</evidence>
<dbReference type="Gramene" id="OIW16775">
    <property type="protein sequence ID" value="OIW16775"/>
    <property type="gene ID" value="TanjilG_05509"/>
</dbReference>
<dbReference type="Proteomes" id="UP000188354">
    <property type="component" value="Chromosome LG02"/>
</dbReference>
<sequence length="65" mass="7543">MTQKNSDPQIPNSSDFPPIPKINKIRYPEISNSHQITNGSESKAIKSYERERGHSYTLDKQQQRK</sequence>
<feature type="region of interest" description="Disordered" evidence="1">
    <location>
        <begin position="1"/>
        <end position="65"/>
    </location>
</feature>
<keyword evidence="3" id="KW-1185">Reference proteome</keyword>
<reference evidence="2 3" key="1">
    <citation type="journal article" date="2017" name="Plant Biotechnol. J.">
        <title>A comprehensive draft genome sequence for lupin (Lupinus angustifolius), an emerging health food: insights into plant-microbe interactions and legume evolution.</title>
        <authorList>
            <person name="Hane J.K."/>
            <person name="Ming Y."/>
            <person name="Kamphuis L.G."/>
            <person name="Nelson M.N."/>
            <person name="Garg G."/>
            <person name="Atkins C.A."/>
            <person name="Bayer P.E."/>
            <person name="Bravo A."/>
            <person name="Bringans S."/>
            <person name="Cannon S."/>
            <person name="Edwards D."/>
            <person name="Foley R."/>
            <person name="Gao L.L."/>
            <person name="Harrison M.J."/>
            <person name="Huang W."/>
            <person name="Hurgobin B."/>
            <person name="Li S."/>
            <person name="Liu C.W."/>
            <person name="McGrath A."/>
            <person name="Morahan G."/>
            <person name="Murray J."/>
            <person name="Weller J."/>
            <person name="Jian J."/>
            <person name="Singh K.B."/>
        </authorList>
    </citation>
    <scope>NUCLEOTIDE SEQUENCE [LARGE SCALE GENOMIC DNA]</scope>
    <source>
        <strain evidence="3">cv. Tanjil</strain>
        <tissue evidence="2">Whole plant</tissue>
    </source>
</reference>
<proteinExistence type="predicted"/>
<dbReference type="EMBL" id="CM007362">
    <property type="protein sequence ID" value="OIW16775.1"/>
    <property type="molecule type" value="Genomic_DNA"/>
</dbReference>
<name>A0A1J7IR14_LUPAN</name>
<feature type="compositionally biased region" description="Basic and acidic residues" evidence="1">
    <location>
        <begin position="43"/>
        <end position="54"/>
    </location>
</feature>
<feature type="compositionally biased region" description="Polar residues" evidence="1">
    <location>
        <begin position="30"/>
        <end position="41"/>
    </location>
</feature>
<accession>A0A1J7IR14</accession>
<protein>
    <submittedName>
        <fullName evidence="2">Uncharacterized protein</fullName>
    </submittedName>
</protein>
<evidence type="ECO:0000313" key="3">
    <source>
        <dbReference type="Proteomes" id="UP000188354"/>
    </source>
</evidence>
<evidence type="ECO:0000313" key="2">
    <source>
        <dbReference type="EMBL" id="OIW16775.1"/>
    </source>
</evidence>
<feature type="compositionally biased region" description="Polar residues" evidence="1">
    <location>
        <begin position="1"/>
        <end position="15"/>
    </location>
</feature>